<keyword evidence="3" id="KW-1185">Reference proteome</keyword>
<reference evidence="2 3" key="1">
    <citation type="submission" date="2019-03" db="EMBL/GenBank/DDBJ databases">
        <title>Genomic Encyclopedia of Type Strains, Phase IV (KMG-IV): sequencing the most valuable type-strain genomes for metagenomic binning, comparative biology and taxonomic classification.</title>
        <authorList>
            <person name="Goeker M."/>
        </authorList>
    </citation>
    <scope>NUCLEOTIDE SEQUENCE [LARGE SCALE GENOMIC DNA]</scope>
    <source>
        <strain evidence="2 3">DSM 22958</strain>
    </source>
</reference>
<evidence type="ECO:0000313" key="2">
    <source>
        <dbReference type="EMBL" id="TCO16235.1"/>
    </source>
</evidence>
<sequence>MSQELAGRKLARRKLARQQAATRDTANTVITGSGSPTPPLLALPPAPGTLGAQILLP</sequence>
<comment type="caution">
    <text evidence="2">The sequence shown here is derived from an EMBL/GenBank/DDBJ whole genome shotgun (WGS) entry which is preliminary data.</text>
</comment>
<evidence type="ECO:0000313" key="3">
    <source>
        <dbReference type="Proteomes" id="UP000294881"/>
    </source>
</evidence>
<feature type="region of interest" description="Disordered" evidence="1">
    <location>
        <begin position="1"/>
        <end position="57"/>
    </location>
</feature>
<accession>A0A4R2GYS8</accession>
<dbReference type="AlphaFoldDB" id="A0A4R2GYS8"/>
<feature type="compositionally biased region" description="Pro residues" evidence="1">
    <location>
        <begin position="36"/>
        <end position="47"/>
    </location>
</feature>
<gene>
    <name evidence="2" type="ORF">EV666_101488</name>
</gene>
<protein>
    <submittedName>
        <fullName evidence="2">Uncharacterized protein</fullName>
    </submittedName>
</protein>
<dbReference type="EMBL" id="SLWL01000001">
    <property type="protein sequence ID" value="TCO16235.1"/>
    <property type="molecule type" value="Genomic_DNA"/>
</dbReference>
<dbReference type="Proteomes" id="UP000294881">
    <property type="component" value="Unassembled WGS sequence"/>
</dbReference>
<feature type="compositionally biased region" description="Polar residues" evidence="1">
    <location>
        <begin position="22"/>
        <end position="31"/>
    </location>
</feature>
<organism evidence="2 3">
    <name type="scientific">Camelimonas lactis</name>
    <dbReference type="NCBI Taxonomy" id="659006"/>
    <lineage>
        <taxon>Bacteria</taxon>
        <taxon>Pseudomonadati</taxon>
        <taxon>Pseudomonadota</taxon>
        <taxon>Alphaproteobacteria</taxon>
        <taxon>Hyphomicrobiales</taxon>
        <taxon>Chelatococcaceae</taxon>
        <taxon>Camelimonas</taxon>
    </lineage>
</organism>
<name>A0A4R2GYS8_9HYPH</name>
<evidence type="ECO:0000256" key="1">
    <source>
        <dbReference type="SAM" id="MobiDB-lite"/>
    </source>
</evidence>
<proteinExistence type="predicted"/>